<dbReference type="OrthoDB" id="441660at2759"/>
<sequence length="814" mass="87457">MYLSHTKALPVSRAQAAGLDRDYQGMPCHAMPCRIGCDDLAQNTEKNSMWVKVDTAAVRARVPFCWAFAQLGVCTGMGLGWGAWCRRLAALLPGGAEGLVMGMGVGVGVGVDGDGKGDGNGNGRDLERGGLGVSATASASASSDCTLDGNAPRTSITSPSTPHTPHHHHHHDENPAPNYAPPPSPPPPALPLWHAAGEKLPAPLVRLVNKTTRWMRGPEPPRRHRLVPFKARVQTAPRDFLHGLWWGWRWVLFGLACLGWCVGFGVLVGEDEDAAGVGGLGVVRLGCVDSLWYVVSQDASPHSHINLQRSVLIVHLEINRSSAEYCGLDGRNCLPFDNASFAFSCPANCASAMVLNPRTVGNQSYNYRSLVIGGPFSPDPNDASASVSSTSWRYRGDSFICGAAIHWGSDISDKKGGCGVLTLKGAQIGFASSLRNGIRSIPFYGEFPMSFEFSGMSGGGCEDPRWKLLALSVTMTVLFGVFTTRPATFFAPLFTILFFQVGMASDPPAYTTRADLASTALGRFLPAALIAVVMYRISIARALKGCTAHLEKTILWVGGAWVGALSNYTFDQIPIQRLTGHDLRQQPGAIAALVIIVLILFLVAIYQAWCFRLEGRLPHYLAIYACLGVSLAILAALPHLHLRIHHYILALLLLPGTAMQTRISLLCQGLLVGLFINGVARWGFAPILETAAALRADAQLGSALPTIMPPVLDPASISFTWDTPAAGWDGVSVLVNDVQRYLGNSGFTWYRNSSTVDGPTAALLRAQPGVEVGTAFRFGFFRYLPFGNMAFGDYTRAGVWFANGSWSEIPLGRT</sequence>
<accession>E4ZZH7</accession>
<feature type="transmembrane region" description="Helical" evidence="2">
    <location>
        <begin position="521"/>
        <end position="541"/>
    </location>
</feature>
<dbReference type="Gene3D" id="2.170.130.20">
    <property type="entry name" value="LCCL-like domain"/>
    <property type="match status" value="1"/>
</dbReference>
<evidence type="ECO:0000313" key="4">
    <source>
        <dbReference type="EMBL" id="CBX97093.1"/>
    </source>
</evidence>
<dbReference type="OMA" id="IVHLEIN"/>
<feature type="transmembrane region" description="Helical" evidence="2">
    <location>
        <begin position="621"/>
        <end position="642"/>
    </location>
</feature>
<dbReference type="HOGENOM" id="CLU_011125_1_0_1"/>
<dbReference type="Pfam" id="PF03815">
    <property type="entry name" value="LCCL"/>
    <property type="match status" value="1"/>
</dbReference>
<keyword evidence="2" id="KW-0812">Transmembrane</keyword>
<organism evidence="5">
    <name type="scientific">Leptosphaeria maculans (strain JN3 / isolate v23.1.3 / race Av1-4-5-6-7-8)</name>
    <name type="common">Blackleg fungus</name>
    <name type="synonym">Phoma lingam</name>
    <dbReference type="NCBI Taxonomy" id="985895"/>
    <lineage>
        <taxon>Eukaryota</taxon>
        <taxon>Fungi</taxon>
        <taxon>Dikarya</taxon>
        <taxon>Ascomycota</taxon>
        <taxon>Pezizomycotina</taxon>
        <taxon>Dothideomycetes</taxon>
        <taxon>Pleosporomycetidae</taxon>
        <taxon>Pleosporales</taxon>
        <taxon>Pleosporineae</taxon>
        <taxon>Leptosphaeriaceae</taxon>
        <taxon>Plenodomus</taxon>
        <taxon>Plenodomus lingam/Leptosphaeria maculans species complex</taxon>
    </lineage>
</organism>
<dbReference type="FunCoup" id="E4ZZH7">
    <property type="interactions" value="3"/>
</dbReference>
<keyword evidence="5" id="KW-1185">Reference proteome</keyword>
<keyword evidence="2" id="KW-1133">Transmembrane helix</keyword>
<dbReference type="PANTHER" id="PTHR31331:SF1">
    <property type="entry name" value="CYSTEINE RICH SECRETORY PROTEIN LCCL DOMAIN CONTAINING 2"/>
    <property type="match status" value="1"/>
</dbReference>
<protein>
    <recommendedName>
        <fullName evidence="3">LCCL domain-containing protein</fullName>
    </recommendedName>
</protein>
<dbReference type="eggNOG" id="ENOG502QUEX">
    <property type="taxonomic scope" value="Eukaryota"/>
</dbReference>
<feature type="compositionally biased region" description="Pro residues" evidence="1">
    <location>
        <begin position="178"/>
        <end position="190"/>
    </location>
</feature>
<evidence type="ECO:0000259" key="3">
    <source>
        <dbReference type="PROSITE" id="PS50820"/>
    </source>
</evidence>
<dbReference type="PANTHER" id="PTHR31331">
    <property type="entry name" value="LCCL DOMAIN PROTEIN (AFU_ORTHOLOGUE AFUA_5G08630)"/>
    <property type="match status" value="1"/>
</dbReference>
<feature type="transmembrane region" description="Helical" evidence="2">
    <location>
        <begin position="663"/>
        <end position="684"/>
    </location>
</feature>
<proteinExistence type="predicted"/>
<dbReference type="InParanoid" id="E4ZZH7"/>
<evidence type="ECO:0000256" key="2">
    <source>
        <dbReference type="SAM" id="Phobius"/>
    </source>
</evidence>
<dbReference type="SUPFAM" id="SSF69848">
    <property type="entry name" value="LCCL domain"/>
    <property type="match status" value="1"/>
</dbReference>
<name>E4ZZH7_LEPMJ</name>
<dbReference type="PROSITE" id="PS50820">
    <property type="entry name" value="LCCL"/>
    <property type="match status" value="1"/>
</dbReference>
<dbReference type="Proteomes" id="UP000002668">
    <property type="component" value="Genome"/>
</dbReference>
<dbReference type="InterPro" id="IPR051957">
    <property type="entry name" value="CRISP-LCCL_domain"/>
</dbReference>
<reference evidence="5" key="1">
    <citation type="journal article" date="2011" name="Nat. Commun.">
        <title>Effector diversification within compartments of the Leptosphaeria maculans genome affected by Repeat-Induced Point mutations.</title>
        <authorList>
            <person name="Rouxel T."/>
            <person name="Grandaubert J."/>
            <person name="Hane J.K."/>
            <person name="Hoede C."/>
            <person name="van de Wouw A.P."/>
            <person name="Couloux A."/>
            <person name="Dominguez V."/>
            <person name="Anthouard V."/>
            <person name="Bally P."/>
            <person name="Bourras S."/>
            <person name="Cozijnsen A.J."/>
            <person name="Ciuffetti L.M."/>
            <person name="Degrave A."/>
            <person name="Dilmaghani A."/>
            <person name="Duret L."/>
            <person name="Fudal I."/>
            <person name="Goodwin S.B."/>
            <person name="Gout L."/>
            <person name="Glaser N."/>
            <person name="Linglin J."/>
            <person name="Kema G.H.J."/>
            <person name="Lapalu N."/>
            <person name="Lawrence C.B."/>
            <person name="May K."/>
            <person name="Meyer M."/>
            <person name="Ollivier B."/>
            <person name="Poulain J."/>
            <person name="Schoch C.L."/>
            <person name="Simon A."/>
            <person name="Spatafora J.W."/>
            <person name="Stachowiak A."/>
            <person name="Turgeon B.G."/>
            <person name="Tyler B.M."/>
            <person name="Vincent D."/>
            <person name="Weissenbach J."/>
            <person name="Amselem J."/>
            <person name="Quesneville H."/>
            <person name="Oliver R.P."/>
            <person name="Wincker P."/>
            <person name="Balesdent M.-H."/>
            <person name="Howlett B.J."/>
        </authorList>
    </citation>
    <scope>NUCLEOTIDE SEQUENCE [LARGE SCALE GENOMIC DNA]</scope>
    <source>
        <strain evidence="5">JN3 / isolate v23.1.3 / race Av1-4-5-6-7-8</strain>
    </source>
</reference>
<dbReference type="EMBL" id="FP929130">
    <property type="protein sequence ID" value="CBX97093.1"/>
    <property type="molecule type" value="Genomic_DNA"/>
</dbReference>
<feature type="transmembrane region" description="Helical" evidence="2">
    <location>
        <begin position="590"/>
        <end position="609"/>
    </location>
</feature>
<feature type="region of interest" description="Disordered" evidence="1">
    <location>
        <begin position="115"/>
        <end position="194"/>
    </location>
</feature>
<feature type="transmembrane region" description="Helical" evidence="2">
    <location>
        <begin position="248"/>
        <end position="268"/>
    </location>
</feature>
<dbReference type="InterPro" id="IPR004043">
    <property type="entry name" value="LCCL"/>
</dbReference>
<gene>
    <name evidence="4" type="ORF">LEMA_P102240.1</name>
</gene>
<evidence type="ECO:0000256" key="1">
    <source>
        <dbReference type="SAM" id="MobiDB-lite"/>
    </source>
</evidence>
<evidence type="ECO:0000313" key="5">
    <source>
        <dbReference type="Proteomes" id="UP000002668"/>
    </source>
</evidence>
<feature type="domain" description="LCCL" evidence="3">
    <location>
        <begin position="385"/>
        <end position="441"/>
    </location>
</feature>
<feature type="compositionally biased region" description="Low complexity" evidence="1">
    <location>
        <begin position="134"/>
        <end position="143"/>
    </location>
</feature>
<dbReference type="VEuPathDB" id="FungiDB:LEMA_P102240.1"/>
<dbReference type="InterPro" id="IPR036609">
    <property type="entry name" value="LCCL_sf"/>
</dbReference>
<keyword evidence="2" id="KW-0472">Membrane</keyword>
<dbReference type="AlphaFoldDB" id="E4ZZH7"/>
<feature type="compositionally biased region" description="Low complexity" evidence="1">
    <location>
        <begin position="154"/>
        <end position="163"/>
    </location>
</feature>